<keyword evidence="2" id="KW-1185">Reference proteome</keyword>
<protein>
    <submittedName>
        <fullName evidence="1">Uncharacterized protein</fullName>
    </submittedName>
</protein>
<evidence type="ECO:0000313" key="2">
    <source>
        <dbReference type="Proteomes" id="UP000054874"/>
    </source>
</evidence>
<comment type="caution">
    <text evidence="1">The sequence shown here is derived from an EMBL/GenBank/DDBJ whole genome shotgun (WGS) entry which is preliminary data.</text>
</comment>
<reference evidence="1 2" key="1">
    <citation type="submission" date="2015-11" db="EMBL/GenBank/DDBJ databases">
        <title>Butyribacter intestini gen. nov., sp. nov., a butyric acid-producing bacterium of the family Lachnospiraceae isolated from the human faeces.</title>
        <authorList>
            <person name="Zou Y."/>
            <person name="Xue W."/>
            <person name="Luo G."/>
            <person name="Lv M."/>
        </authorList>
    </citation>
    <scope>NUCLEOTIDE SEQUENCE [LARGE SCALE GENOMIC DNA]</scope>
    <source>
        <strain evidence="1 2">ACET-33324</strain>
    </source>
</reference>
<dbReference type="RefSeq" id="WP_058351703.1">
    <property type="nucleotide sequence ID" value="NZ_CABMMD010000046.1"/>
</dbReference>
<dbReference type="OrthoDB" id="9809583at2"/>
<dbReference type="STRING" id="290052.ASU35_06865"/>
<sequence length="112" mass="12835">MKKEIISMGLGLLSMIVIWGAGNSLAKAEENPLTEEKWWAKVEAESGAFKYPDKVILYVDGKEVSSAKVNIDYPMIQLISLYEKREGGWTGSWEWQPYPNSFEIRLPQSHWL</sequence>
<gene>
    <name evidence="1" type="ORF">ASU35_06865</name>
</gene>
<evidence type="ECO:0000313" key="1">
    <source>
        <dbReference type="EMBL" id="KSV60123.1"/>
    </source>
</evidence>
<dbReference type="Proteomes" id="UP000054874">
    <property type="component" value="Unassembled WGS sequence"/>
</dbReference>
<proteinExistence type="predicted"/>
<dbReference type="AlphaFoldDB" id="A0A0V8QHQ8"/>
<name>A0A0V8QHQ8_9FIRM</name>
<accession>A0A0V8QHQ8</accession>
<organism evidence="1 2">
    <name type="scientific">Acetivibrio ethanolgignens</name>
    <dbReference type="NCBI Taxonomy" id="290052"/>
    <lineage>
        <taxon>Bacteria</taxon>
        <taxon>Bacillati</taxon>
        <taxon>Bacillota</taxon>
        <taxon>Clostridia</taxon>
        <taxon>Eubacteriales</taxon>
        <taxon>Oscillospiraceae</taxon>
        <taxon>Acetivibrio</taxon>
    </lineage>
</organism>
<dbReference type="EMBL" id="LNAM01000046">
    <property type="protein sequence ID" value="KSV60123.1"/>
    <property type="molecule type" value="Genomic_DNA"/>
</dbReference>